<dbReference type="SUPFAM" id="SSF56112">
    <property type="entry name" value="Protein kinase-like (PK-like)"/>
    <property type="match status" value="1"/>
</dbReference>
<dbReference type="PROSITE" id="PS50011">
    <property type="entry name" value="PROTEIN_KINASE_DOM"/>
    <property type="match status" value="1"/>
</dbReference>
<dbReference type="OrthoDB" id="325051at2759"/>
<dbReference type="InterPro" id="IPR000719">
    <property type="entry name" value="Prot_kinase_dom"/>
</dbReference>
<dbReference type="Gene3D" id="1.10.510.10">
    <property type="entry name" value="Transferase(Phosphotransferase) domain 1"/>
    <property type="match status" value="1"/>
</dbReference>
<dbReference type="GO" id="GO:0005524">
    <property type="term" value="F:ATP binding"/>
    <property type="evidence" value="ECO:0007669"/>
    <property type="project" value="InterPro"/>
</dbReference>
<sequence length="219" mass="26034">MLEALQEMHEAGFLHQDVKPNNFRITEDNRIIMLDFGLINEYQKSGRHKEKGKYGFQGTPLYGSINALKEYTLSRRDDLESLGYSIMTLIDKNSVPWIKMSKMKDILISKVEFLKRRNVEPKFLTIQRYLRMVSSLRYEEEPEYLQYKYYVLNLDQGENEYLNSFAEKALKTIIDRYFCQIMREAQEQLFASAIARLSENLLQKENFLQISQICRNILR</sequence>
<dbReference type="InterPro" id="IPR050235">
    <property type="entry name" value="CK1_Ser-Thr_kinase"/>
</dbReference>
<reference evidence="3" key="1">
    <citation type="submission" date="2019-06" db="EMBL/GenBank/DDBJ databases">
        <authorList>
            <person name="Zheng W."/>
        </authorList>
    </citation>
    <scope>NUCLEOTIDE SEQUENCE</scope>
    <source>
        <strain evidence="3">QDHG01</strain>
    </source>
</reference>
<organism evidence="3 4">
    <name type="scientific">Halteria grandinella</name>
    <dbReference type="NCBI Taxonomy" id="5974"/>
    <lineage>
        <taxon>Eukaryota</taxon>
        <taxon>Sar</taxon>
        <taxon>Alveolata</taxon>
        <taxon>Ciliophora</taxon>
        <taxon>Intramacronucleata</taxon>
        <taxon>Spirotrichea</taxon>
        <taxon>Stichotrichia</taxon>
        <taxon>Sporadotrichida</taxon>
        <taxon>Halteriidae</taxon>
        <taxon>Halteria</taxon>
    </lineage>
</organism>
<evidence type="ECO:0000256" key="1">
    <source>
        <dbReference type="ARBA" id="ARBA00023860"/>
    </source>
</evidence>
<dbReference type="EMBL" id="RRYP01003450">
    <property type="protein sequence ID" value="TNV83791.1"/>
    <property type="molecule type" value="Genomic_DNA"/>
</dbReference>
<dbReference type="Pfam" id="PF00069">
    <property type="entry name" value="Pkinase"/>
    <property type="match status" value="1"/>
</dbReference>
<protein>
    <recommendedName>
        <fullName evidence="1">Casein kinase I</fullName>
    </recommendedName>
</protein>
<dbReference type="AlphaFoldDB" id="A0A8J8NXR8"/>
<proteinExistence type="predicted"/>
<dbReference type="PANTHER" id="PTHR11909">
    <property type="entry name" value="CASEIN KINASE-RELATED"/>
    <property type="match status" value="1"/>
</dbReference>
<evidence type="ECO:0000259" key="2">
    <source>
        <dbReference type="PROSITE" id="PS50011"/>
    </source>
</evidence>
<evidence type="ECO:0000313" key="3">
    <source>
        <dbReference type="EMBL" id="TNV83791.1"/>
    </source>
</evidence>
<accession>A0A8J8NXR8</accession>
<gene>
    <name evidence="3" type="ORF">FGO68_gene3284</name>
</gene>
<dbReference type="Proteomes" id="UP000785679">
    <property type="component" value="Unassembled WGS sequence"/>
</dbReference>
<feature type="domain" description="Protein kinase" evidence="2">
    <location>
        <begin position="1"/>
        <end position="219"/>
    </location>
</feature>
<dbReference type="InterPro" id="IPR011009">
    <property type="entry name" value="Kinase-like_dom_sf"/>
</dbReference>
<evidence type="ECO:0000313" key="4">
    <source>
        <dbReference type="Proteomes" id="UP000785679"/>
    </source>
</evidence>
<name>A0A8J8NXR8_HALGN</name>
<dbReference type="GO" id="GO:0004672">
    <property type="term" value="F:protein kinase activity"/>
    <property type="evidence" value="ECO:0007669"/>
    <property type="project" value="InterPro"/>
</dbReference>
<comment type="caution">
    <text evidence="3">The sequence shown here is derived from an EMBL/GenBank/DDBJ whole genome shotgun (WGS) entry which is preliminary data.</text>
</comment>
<keyword evidence="4" id="KW-1185">Reference proteome</keyword>